<evidence type="ECO:0000256" key="4">
    <source>
        <dbReference type="ARBA" id="ARBA00023136"/>
    </source>
</evidence>
<reference evidence="9" key="1">
    <citation type="journal article" date="2019" name="Int. J. Syst. Evol. Microbiol.">
        <title>The Global Catalogue of Microorganisms (GCM) 10K type strain sequencing project: providing services to taxonomists for standard genome sequencing and annotation.</title>
        <authorList>
            <consortium name="The Broad Institute Genomics Platform"/>
            <consortium name="The Broad Institute Genome Sequencing Center for Infectious Disease"/>
            <person name="Wu L."/>
            <person name="Ma J."/>
        </authorList>
    </citation>
    <scope>NUCLEOTIDE SEQUENCE [LARGE SCALE GENOMIC DNA]</scope>
    <source>
        <strain evidence="9">KCTC 52416</strain>
    </source>
</reference>
<evidence type="ECO:0000256" key="5">
    <source>
        <dbReference type="ARBA" id="ARBA00023237"/>
    </source>
</evidence>
<evidence type="ECO:0000259" key="7">
    <source>
        <dbReference type="Pfam" id="PF14322"/>
    </source>
</evidence>
<dbReference type="RefSeq" id="WP_379020012.1">
    <property type="nucleotide sequence ID" value="NZ_JBHRTA010000009.1"/>
</dbReference>
<sequence length="580" mass="65679">MRTYVLLFAFLFTACGDLLDKGPLDIISEDAVYSDPVLAQAYVNNVYSRLSFLNREGSGFENVDPTSGLADEGRQGRSWHELYHHWKAGMLRESGGLMELWDYGNIRNINEFLEKIEEKSSLPDDMKNQMVAQMRFARATIYFYMVKRYGGIPIIDKPQPIDAPEEDLFVSRNKEIEVYDFIINELDAIVNELPRSAPVGYPSRFAALALKSRASMYAASIATWGEVALNGLVGIPASEAARFWQSSYDASQEIISSGVYSLYNALPNDKAENFRRLFVDENNSEVIFSWQLTGENVSSNYDLFMSPFQFCPGWGGSNTSVYLEMVDEFENIDGSSGKLDHALATSQPWDLRELFKDKDPRFHASIYYEGVEWKGEPIENWGGIITPDGTRITSGYYEGKSAQGRSYTAGGYAGGAITGFNVLKYLDETLIPVDQNRTKIDFIVFRLGEILLNKAEAAIALGEEQEALEAVNLLRDRAGIKLLDAIDREKVRHERKVELAFENHRWWDLKRWRIAEEAITRTFTGIYTFYDVNSGKFKIEINDNVHEGAPARFSARHYYFPITPARIANNPNLAPDNPGY</sequence>
<comment type="subcellular location">
    <subcellularLocation>
        <location evidence="1">Cell outer membrane</location>
    </subcellularLocation>
</comment>
<dbReference type="Pfam" id="PF14322">
    <property type="entry name" value="SusD-like_3"/>
    <property type="match status" value="1"/>
</dbReference>
<name>A0ABV7JJ25_9SPHI</name>
<evidence type="ECO:0000259" key="6">
    <source>
        <dbReference type="Pfam" id="PF07980"/>
    </source>
</evidence>
<dbReference type="EMBL" id="JBHRTA010000009">
    <property type="protein sequence ID" value="MFC3196873.1"/>
    <property type="molecule type" value="Genomic_DNA"/>
</dbReference>
<dbReference type="Gene3D" id="1.25.40.390">
    <property type="match status" value="1"/>
</dbReference>
<dbReference type="Proteomes" id="UP001595526">
    <property type="component" value="Unassembled WGS sequence"/>
</dbReference>
<dbReference type="InterPro" id="IPR012944">
    <property type="entry name" value="SusD_RagB_dom"/>
</dbReference>
<dbReference type="SUPFAM" id="SSF48452">
    <property type="entry name" value="TPR-like"/>
    <property type="match status" value="1"/>
</dbReference>
<keyword evidence="9" id="KW-1185">Reference proteome</keyword>
<comment type="caution">
    <text evidence="8">The sequence shown here is derived from an EMBL/GenBank/DDBJ whole genome shotgun (WGS) entry which is preliminary data.</text>
</comment>
<organism evidence="8 9">
    <name type="scientific">Parapedobacter deserti</name>
    <dbReference type="NCBI Taxonomy" id="1912957"/>
    <lineage>
        <taxon>Bacteria</taxon>
        <taxon>Pseudomonadati</taxon>
        <taxon>Bacteroidota</taxon>
        <taxon>Sphingobacteriia</taxon>
        <taxon>Sphingobacteriales</taxon>
        <taxon>Sphingobacteriaceae</taxon>
        <taxon>Parapedobacter</taxon>
    </lineage>
</organism>
<dbReference type="Pfam" id="PF07980">
    <property type="entry name" value="SusD_RagB"/>
    <property type="match status" value="1"/>
</dbReference>
<evidence type="ECO:0000256" key="1">
    <source>
        <dbReference type="ARBA" id="ARBA00004442"/>
    </source>
</evidence>
<evidence type="ECO:0000256" key="2">
    <source>
        <dbReference type="ARBA" id="ARBA00006275"/>
    </source>
</evidence>
<feature type="domain" description="RagB/SusD" evidence="6">
    <location>
        <begin position="285"/>
        <end position="580"/>
    </location>
</feature>
<keyword evidence="5" id="KW-0998">Cell outer membrane</keyword>
<protein>
    <submittedName>
        <fullName evidence="8">RagB/SusD family nutrient uptake outer membrane protein</fullName>
    </submittedName>
</protein>
<evidence type="ECO:0000256" key="3">
    <source>
        <dbReference type="ARBA" id="ARBA00022729"/>
    </source>
</evidence>
<feature type="domain" description="SusD-like N-terminal" evidence="7">
    <location>
        <begin position="99"/>
        <end position="213"/>
    </location>
</feature>
<dbReference type="InterPro" id="IPR033985">
    <property type="entry name" value="SusD-like_N"/>
</dbReference>
<dbReference type="PROSITE" id="PS51257">
    <property type="entry name" value="PROKAR_LIPOPROTEIN"/>
    <property type="match status" value="1"/>
</dbReference>
<gene>
    <name evidence="8" type="ORF">ACFOET_04525</name>
</gene>
<evidence type="ECO:0000313" key="8">
    <source>
        <dbReference type="EMBL" id="MFC3196873.1"/>
    </source>
</evidence>
<accession>A0ABV7JJ25</accession>
<keyword evidence="4" id="KW-0472">Membrane</keyword>
<dbReference type="InterPro" id="IPR011990">
    <property type="entry name" value="TPR-like_helical_dom_sf"/>
</dbReference>
<comment type="similarity">
    <text evidence="2">Belongs to the SusD family.</text>
</comment>
<proteinExistence type="inferred from homology"/>
<keyword evidence="3" id="KW-0732">Signal</keyword>
<evidence type="ECO:0000313" key="9">
    <source>
        <dbReference type="Proteomes" id="UP001595526"/>
    </source>
</evidence>